<dbReference type="InterPro" id="IPR000232">
    <property type="entry name" value="HSF_DNA-bd"/>
</dbReference>
<organism evidence="7 8">
    <name type="scientific">Fistulifera solaris</name>
    <name type="common">Oleaginous diatom</name>
    <dbReference type="NCBI Taxonomy" id="1519565"/>
    <lineage>
        <taxon>Eukaryota</taxon>
        <taxon>Sar</taxon>
        <taxon>Stramenopiles</taxon>
        <taxon>Ochrophyta</taxon>
        <taxon>Bacillariophyta</taxon>
        <taxon>Bacillariophyceae</taxon>
        <taxon>Bacillariophycidae</taxon>
        <taxon>Naviculales</taxon>
        <taxon>Naviculaceae</taxon>
        <taxon>Fistulifera</taxon>
    </lineage>
</organism>
<dbReference type="GO" id="GO:0003700">
    <property type="term" value="F:DNA-binding transcription factor activity"/>
    <property type="evidence" value="ECO:0007669"/>
    <property type="project" value="InterPro"/>
</dbReference>
<protein>
    <recommendedName>
        <fullName evidence="6">HSF-type DNA-binding domain-containing protein</fullName>
    </recommendedName>
</protein>
<dbReference type="Pfam" id="PF00447">
    <property type="entry name" value="HSF_DNA-bind"/>
    <property type="match status" value="1"/>
</dbReference>
<sequence length="242" mass="27224">MAALIHHDIMVPQSNTSSNSPATAMAYFPFPRTGKRGVPQQFPRRLFEMLEGEAKLMELDPVNHHQIISWSDSGKAFKIHNITAFAETILPKYFRTTKHSSFQRNLNLYGFTKVRRGPETDMYAHPSFLRYEPESLVHLRKVTTTDRKRWESATVLTPDTRSVSPTHSSSSAASTVKRTAPLPPMMPQWTLHHSSRVPDTLTFTISPPNKASDRGKLDLLALAMEQEFAVATTAGVLPMLHT</sequence>
<dbReference type="AlphaFoldDB" id="A0A1Z5KIA1"/>
<gene>
    <name evidence="7" type="ORF">FisN_6Hh013</name>
</gene>
<dbReference type="PANTHER" id="PTHR10015:SF427">
    <property type="entry name" value="HEAT SHOCK FACTOR PROTEIN"/>
    <property type="match status" value="1"/>
</dbReference>
<name>A0A1Z5KIA1_FISSO</name>
<dbReference type="SUPFAM" id="SSF46785">
    <property type="entry name" value="Winged helix' DNA-binding domain"/>
    <property type="match status" value="1"/>
</dbReference>
<accession>A0A1Z5KIA1</accession>
<feature type="domain" description="HSF-type DNA-binding" evidence="6">
    <location>
        <begin position="38"/>
        <end position="142"/>
    </location>
</feature>
<reference evidence="7 8" key="1">
    <citation type="journal article" date="2015" name="Plant Cell">
        <title>Oil accumulation by the oleaginous diatom Fistulifera solaris as revealed by the genome and transcriptome.</title>
        <authorList>
            <person name="Tanaka T."/>
            <person name="Maeda Y."/>
            <person name="Veluchamy A."/>
            <person name="Tanaka M."/>
            <person name="Abida H."/>
            <person name="Marechal E."/>
            <person name="Bowler C."/>
            <person name="Muto M."/>
            <person name="Sunaga Y."/>
            <person name="Tanaka M."/>
            <person name="Yoshino T."/>
            <person name="Taniguchi T."/>
            <person name="Fukuda Y."/>
            <person name="Nemoto M."/>
            <person name="Matsumoto M."/>
            <person name="Wong P.S."/>
            <person name="Aburatani S."/>
            <person name="Fujibuchi W."/>
        </authorList>
    </citation>
    <scope>NUCLEOTIDE SEQUENCE [LARGE SCALE GENOMIC DNA]</scope>
    <source>
        <strain evidence="7 8">JPCC DA0580</strain>
    </source>
</reference>
<dbReference type="SMART" id="SM00415">
    <property type="entry name" value="HSF"/>
    <property type="match status" value="1"/>
</dbReference>
<feature type="compositionally biased region" description="Low complexity" evidence="5">
    <location>
        <begin position="162"/>
        <end position="176"/>
    </location>
</feature>
<evidence type="ECO:0000256" key="3">
    <source>
        <dbReference type="ARBA" id="ARBA00023242"/>
    </source>
</evidence>
<feature type="region of interest" description="Disordered" evidence="5">
    <location>
        <begin position="158"/>
        <end position="181"/>
    </location>
</feature>
<dbReference type="GO" id="GO:0043565">
    <property type="term" value="F:sequence-specific DNA binding"/>
    <property type="evidence" value="ECO:0007669"/>
    <property type="project" value="InterPro"/>
</dbReference>
<comment type="caution">
    <text evidence="7">The sequence shown here is derived from an EMBL/GenBank/DDBJ whole genome shotgun (WGS) entry which is preliminary data.</text>
</comment>
<evidence type="ECO:0000313" key="8">
    <source>
        <dbReference type="Proteomes" id="UP000198406"/>
    </source>
</evidence>
<keyword evidence="2" id="KW-0238">DNA-binding</keyword>
<comment type="similarity">
    <text evidence="4">Belongs to the HSF family.</text>
</comment>
<comment type="subcellular location">
    <subcellularLocation>
        <location evidence="1">Nucleus</location>
    </subcellularLocation>
</comment>
<proteinExistence type="inferred from homology"/>
<evidence type="ECO:0000256" key="4">
    <source>
        <dbReference type="RuleBase" id="RU004020"/>
    </source>
</evidence>
<dbReference type="InParanoid" id="A0A1Z5KIA1"/>
<evidence type="ECO:0000313" key="7">
    <source>
        <dbReference type="EMBL" id="GAX25947.1"/>
    </source>
</evidence>
<evidence type="ECO:0000256" key="5">
    <source>
        <dbReference type="SAM" id="MobiDB-lite"/>
    </source>
</evidence>
<keyword evidence="8" id="KW-1185">Reference proteome</keyword>
<evidence type="ECO:0000256" key="2">
    <source>
        <dbReference type="ARBA" id="ARBA00023125"/>
    </source>
</evidence>
<dbReference type="InterPro" id="IPR036388">
    <property type="entry name" value="WH-like_DNA-bd_sf"/>
</dbReference>
<dbReference type="GO" id="GO:0005634">
    <property type="term" value="C:nucleus"/>
    <property type="evidence" value="ECO:0007669"/>
    <property type="project" value="UniProtKB-SubCell"/>
</dbReference>
<dbReference type="Proteomes" id="UP000198406">
    <property type="component" value="Unassembled WGS sequence"/>
</dbReference>
<dbReference type="EMBL" id="BDSP01000234">
    <property type="protein sequence ID" value="GAX25947.1"/>
    <property type="molecule type" value="Genomic_DNA"/>
</dbReference>
<evidence type="ECO:0000259" key="6">
    <source>
        <dbReference type="SMART" id="SM00415"/>
    </source>
</evidence>
<dbReference type="Gene3D" id="1.10.10.10">
    <property type="entry name" value="Winged helix-like DNA-binding domain superfamily/Winged helix DNA-binding domain"/>
    <property type="match status" value="1"/>
</dbReference>
<dbReference type="InterPro" id="IPR036390">
    <property type="entry name" value="WH_DNA-bd_sf"/>
</dbReference>
<evidence type="ECO:0000256" key="1">
    <source>
        <dbReference type="ARBA" id="ARBA00004123"/>
    </source>
</evidence>
<keyword evidence="3" id="KW-0539">Nucleus</keyword>
<dbReference type="OrthoDB" id="60033at2759"/>
<dbReference type="PANTHER" id="PTHR10015">
    <property type="entry name" value="HEAT SHOCK TRANSCRIPTION FACTOR"/>
    <property type="match status" value="1"/>
</dbReference>